<comment type="cofactor">
    <cofactor evidence="1">
        <name>Fe(2+)</name>
        <dbReference type="ChEBI" id="CHEBI:29033"/>
    </cofactor>
</comment>
<sequence length="92" mass="10587">MENWAEHNILVHLKSVEKSWQPQDFLLDPTSNGFHEQVKELRERANELPDDYFVVLVGDMITEEALITYQTVLNTLDGVRDETGANLTSWAI</sequence>
<dbReference type="GO" id="GO:0004768">
    <property type="term" value="F:stearoyl-CoA 9-desaturase activity"/>
    <property type="evidence" value="ECO:0007669"/>
    <property type="project" value="TreeGrafter"/>
</dbReference>
<evidence type="ECO:0000256" key="3">
    <source>
        <dbReference type="ARBA" id="ARBA00011738"/>
    </source>
</evidence>
<dbReference type="GO" id="GO:0006952">
    <property type="term" value="P:defense response"/>
    <property type="evidence" value="ECO:0007669"/>
    <property type="project" value="TreeGrafter"/>
</dbReference>
<reference evidence="12 13" key="1">
    <citation type="journal article" date="2023" name="BMC Biotechnol.">
        <title>Vitis rotundifolia cv Carlos genome sequencing.</title>
        <authorList>
            <person name="Huff M."/>
            <person name="Hulse-Kemp A."/>
            <person name="Scheffler B."/>
            <person name="Youngblood R."/>
            <person name="Simpson S."/>
            <person name="Babiker E."/>
            <person name="Staton M."/>
        </authorList>
    </citation>
    <scope>NUCLEOTIDE SEQUENCE [LARGE SCALE GENOMIC DNA]</scope>
    <source>
        <tissue evidence="12">Leaf</tissue>
    </source>
</reference>
<keyword evidence="6" id="KW-0276">Fatty acid metabolism</keyword>
<evidence type="ECO:0000256" key="11">
    <source>
        <dbReference type="ARBA" id="ARBA00023160"/>
    </source>
</evidence>
<keyword evidence="4" id="KW-0444">Lipid biosynthesis</keyword>
<comment type="subunit">
    <text evidence="3">Homodimer.</text>
</comment>
<evidence type="ECO:0000256" key="7">
    <source>
        <dbReference type="ARBA" id="ARBA00022946"/>
    </source>
</evidence>
<dbReference type="AlphaFoldDB" id="A0AA38YYB7"/>
<keyword evidence="10" id="KW-0443">Lipid metabolism</keyword>
<keyword evidence="11" id="KW-0275">Fatty acid biosynthesis</keyword>
<gene>
    <name evidence="12" type="ORF">PVL29_021006</name>
</gene>
<evidence type="ECO:0000256" key="6">
    <source>
        <dbReference type="ARBA" id="ARBA00022832"/>
    </source>
</evidence>
<accession>A0AA38YYB7</accession>
<comment type="caution">
    <text evidence="12">The sequence shown here is derived from an EMBL/GenBank/DDBJ whole genome shotgun (WGS) entry which is preliminary data.</text>
</comment>
<keyword evidence="13" id="KW-1185">Reference proteome</keyword>
<keyword evidence="9" id="KW-0408">Iron</keyword>
<evidence type="ECO:0000256" key="10">
    <source>
        <dbReference type="ARBA" id="ARBA00023098"/>
    </source>
</evidence>
<evidence type="ECO:0000256" key="8">
    <source>
        <dbReference type="ARBA" id="ARBA00023002"/>
    </source>
</evidence>
<evidence type="ECO:0000256" key="9">
    <source>
        <dbReference type="ARBA" id="ARBA00023004"/>
    </source>
</evidence>
<evidence type="ECO:0000256" key="4">
    <source>
        <dbReference type="ARBA" id="ARBA00022516"/>
    </source>
</evidence>
<dbReference type="GO" id="GO:0046872">
    <property type="term" value="F:metal ion binding"/>
    <property type="evidence" value="ECO:0007669"/>
    <property type="project" value="UniProtKB-KW"/>
</dbReference>
<comment type="similarity">
    <text evidence="2">Belongs to the fatty acid desaturase type 2 family.</text>
</comment>
<dbReference type="InterPro" id="IPR005067">
    <property type="entry name" value="Fatty_acid_desaturase-2"/>
</dbReference>
<keyword evidence="7" id="KW-0809">Transit peptide</keyword>
<name>A0AA38YYB7_VITRO</name>
<protein>
    <submittedName>
        <fullName evidence="12">Uncharacterized protein</fullName>
    </submittedName>
</protein>
<evidence type="ECO:0000256" key="5">
    <source>
        <dbReference type="ARBA" id="ARBA00022723"/>
    </source>
</evidence>
<dbReference type="GO" id="GO:0009570">
    <property type="term" value="C:chloroplast stroma"/>
    <property type="evidence" value="ECO:0007669"/>
    <property type="project" value="TreeGrafter"/>
</dbReference>
<dbReference type="InterPro" id="IPR012348">
    <property type="entry name" value="RNR-like"/>
</dbReference>
<dbReference type="PANTHER" id="PTHR31155">
    <property type="entry name" value="ACYL- ACYL-CARRIER-PROTEIN DESATURASE-RELATED"/>
    <property type="match status" value="1"/>
</dbReference>
<dbReference type="Proteomes" id="UP001168098">
    <property type="component" value="Unassembled WGS sequence"/>
</dbReference>
<evidence type="ECO:0000256" key="2">
    <source>
        <dbReference type="ARBA" id="ARBA00008749"/>
    </source>
</evidence>
<dbReference type="EMBL" id="JARBHA010000016">
    <property type="protein sequence ID" value="KAJ9678961.1"/>
    <property type="molecule type" value="Genomic_DNA"/>
</dbReference>
<dbReference type="PANTHER" id="PTHR31155:SF9">
    <property type="entry name" value="STEAROYL-[ACYL-CARRIER-PROTEIN] 9-DESATURASE 7, CHLOROPLASTIC"/>
    <property type="match status" value="1"/>
</dbReference>
<dbReference type="Gene3D" id="1.10.620.20">
    <property type="entry name" value="Ribonucleotide Reductase, subunit A"/>
    <property type="match status" value="1"/>
</dbReference>
<evidence type="ECO:0000313" key="12">
    <source>
        <dbReference type="EMBL" id="KAJ9678961.1"/>
    </source>
</evidence>
<dbReference type="SUPFAM" id="SSF47240">
    <property type="entry name" value="Ferritin-like"/>
    <property type="match status" value="1"/>
</dbReference>
<dbReference type="GO" id="GO:0006633">
    <property type="term" value="P:fatty acid biosynthetic process"/>
    <property type="evidence" value="ECO:0007669"/>
    <property type="project" value="UniProtKB-KW"/>
</dbReference>
<keyword evidence="8" id="KW-0560">Oxidoreductase</keyword>
<proteinExistence type="inferred from homology"/>
<evidence type="ECO:0000256" key="1">
    <source>
        <dbReference type="ARBA" id="ARBA00001954"/>
    </source>
</evidence>
<keyword evidence="5" id="KW-0479">Metal-binding</keyword>
<organism evidence="12 13">
    <name type="scientific">Vitis rotundifolia</name>
    <name type="common">Muscadine grape</name>
    <dbReference type="NCBI Taxonomy" id="103349"/>
    <lineage>
        <taxon>Eukaryota</taxon>
        <taxon>Viridiplantae</taxon>
        <taxon>Streptophyta</taxon>
        <taxon>Embryophyta</taxon>
        <taxon>Tracheophyta</taxon>
        <taxon>Spermatophyta</taxon>
        <taxon>Magnoliopsida</taxon>
        <taxon>eudicotyledons</taxon>
        <taxon>Gunneridae</taxon>
        <taxon>Pentapetalae</taxon>
        <taxon>rosids</taxon>
        <taxon>Vitales</taxon>
        <taxon>Vitaceae</taxon>
        <taxon>Viteae</taxon>
        <taxon>Vitis</taxon>
    </lineage>
</organism>
<dbReference type="InterPro" id="IPR009078">
    <property type="entry name" value="Ferritin-like_SF"/>
</dbReference>
<evidence type="ECO:0000313" key="13">
    <source>
        <dbReference type="Proteomes" id="UP001168098"/>
    </source>
</evidence>
<dbReference type="Pfam" id="PF03405">
    <property type="entry name" value="FA_desaturase_2"/>
    <property type="match status" value="1"/>
</dbReference>
<dbReference type="GO" id="GO:0045300">
    <property type="term" value="F:stearoyl-[ACP] desaturase activity"/>
    <property type="evidence" value="ECO:0007669"/>
    <property type="project" value="InterPro"/>
</dbReference>